<evidence type="ECO:0000313" key="2">
    <source>
        <dbReference type="Proteomes" id="UP000076584"/>
    </source>
</evidence>
<organism evidence="1 2">
    <name type="scientific">Colletotrichum incanum</name>
    <name type="common">Soybean anthracnose fungus</name>
    <dbReference type="NCBI Taxonomy" id="1573173"/>
    <lineage>
        <taxon>Eukaryota</taxon>
        <taxon>Fungi</taxon>
        <taxon>Dikarya</taxon>
        <taxon>Ascomycota</taxon>
        <taxon>Pezizomycotina</taxon>
        <taxon>Sordariomycetes</taxon>
        <taxon>Hypocreomycetidae</taxon>
        <taxon>Glomerellales</taxon>
        <taxon>Glomerellaceae</taxon>
        <taxon>Colletotrichum</taxon>
        <taxon>Colletotrichum spaethianum species complex</taxon>
    </lineage>
</organism>
<dbReference type="Proteomes" id="UP000076584">
    <property type="component" value="Unassembled WGS sequence"/>
</dbReference>
<sequence>MARHGLDNMPAEILVEICRNLILPMQSKFHGHGPNMKPQTDSALTCRATLACLMRTCHNLHDVAGCMLYSGYYQLWHPSDAYRFLKTLDPHNNEPYYNSPYARHLSSDDTRRQLVRHVDIHNNMDRRILSGIPWTKEQAETIDGTWIEEMASEIGMPFPEGWNKCRPVGDREPRDPAAEHINQLLLRYLPNLTTLKITLVFNWVFSVLEKWISEQQTEHTSPFQNLRQLKIHLRSLQARSFNCLKLIINNAPYLSTLEIHDTVSYRTPQYSRLEALRTLKFVNSSMDRGTMKVTLQAVPNITHFEYRHSVQSLIVDRQLTLTPQMLCHLLSNEYELTLSPPLNDRGKLAKVTLPDLHRQLRTLIIDFPVYEGMTPWKNEEIIHNLRHFTRLRNLSINTNSILCKPQEKQNMTINSLENLIPDTLETLEITRVGGCLQKLIKTSLPDLAKVLKEGRFERLGRVDLTGCPGSKDAMIELQSLLQNMFGRHQKFTIRIINHVE</sequence>
<reference evidence="1 2" key="1">
    <citation type="submission" date="2015-06" db="EMBL/GenBank/DDBJ databases">
        <title>Survival trade-offs in plant roots during colonization by closely related pathogenic and mutualistic fungi.</title>
        <authorList>
            <person name="Hacquard S."/>
            <person name="Kracher B."/>
            <person name="Hiruma K."/>
            <person name="Weinman A."/>
            <person name="Muench P."/>
            <person name="Garrido Oter R."/>
            <person name="Ver Loren van Themaat E."/>
            <person name="Dallerey J.-F."/>
            <person name="Damm U."/>
            <person name="Henrissat B."/>
            <person name="Lespinet O."/>
            <person name="Thon M."/>
            <person name="Kemen E."/>
            <person name="McHardy A.C."/>
            <person name="Schulze-Lefert P."/>
            <person name="O'Connell R.J."/>
        </authorList>
    </citation>
    <scope>NUCLEOTIDE SEQUENCE [LARGE SCALE GENOMIC DNA]</scope>
    <source>
        <strain evidence="1 2">MAFF 238704</strain>
    </source>
</reference>
<keyword evidence="2" id="KW-1185">Reference proteome</keyword>
<evidence type="ECO:0008006" key="3">
    <source>
        <dbReference type="Google" id="ProtNLM"/>
    </source>
</evidence>
<name>A0A161WZV2_COLIC</name>
<gene>
    <name evidence="1" type="ORF">CI238_08380</name>
</gene>
<proteinExistence type="predicted"/>
<dbReference type="AlphaFoldDB" id="A0A161WZV2"/>
<accession>A0A161WZV2</accession>
<comment type="caution">
    <text evidence="1">The sequence shown here is derived from an EMBL/GenBank/DDBJ whole genome shotgun (WGS) entry which is preliminary data.</text>
</comment>
<evidence type="ECO:0000313" key="1">
    <source>
        <dbReference type="EMBL" id="KZL86846.1"/>
    </source>
</evidence>
<protein>
    <recommendedName>
        <fullName evidence="3">F-box domain-containing protein</fullName>
    </recommendedName>
</protein>
<dbReference type="EMBL" id="LFIW01000366">
    <property type="protein sequence ID" value="KZL86846.1"/>
    <property type="molecule type" value="Genomic_DNA"/>
</dbReference>